<evidence type="ECO:0000256" key="1">
    <source>
        <dbReference type="ARBA" id="ARBA00022833"/>
    </source>
</evidence>
<comment type="catalytic activity">
    <reaction evidence="2">
        <text>3',5'-cyclic CMP + H2O = CMP + H(+)</text>
        <dbReference type="Rhea" id="RHEA:72675"/>
        <dbReference type="ChEBI" id="CHEBI:15377"/>
        <dbReference type="ChEBI" id="CHEBI:15378"/>
        <dbReference type="ChEBI" id="CHEBI:58003"/>
        <dbReference type="ChEBI" id="CHEBI:60377"/>
    </reaction>
    <physiologicalReaction direction="left-to-right" evidence="2">
        <dbReference type="Rhea" id="RHEA:72676"/>
    </physiologicalReaction>
</comment>
<dbReference type="Gene3D" id="3.60.15.10">
    <property type="entry name" value="Ribonuclease Z/Hydroxyacylglutathione hydrolase-like"/>
    <property type="match status" value="1"/>
</dbReference>
<dbReference type="RefSeq" id="WP_377502999.1">
    <property type="nucleotide sequence ID" value="NZ_JBHMDO010000055.1"/>
</dbReference>
<proteinExistence type="predicted"/>
<evidence type="ECO:0000256" key="2">
    <source>
        <dbReference type="ARBA" id="ARBA00034221"/>
    </source>
</evidence>
<keyword evidence="7" id="KW-1185">Reference proteome</keyword>
<feature type="domain" description="Metallo-beta-lactamase" evidence="5">
    <location>
        <begin position="18"/>
        <end position="211"/>
    </location>
</feature>
<dbReference type="SUPFAM" id="SSF56281">
    <property type="entry name" value="Metallo-hydrolase/oxidoreductase"/>
    <property type="match status" value="1"/>
</dbReference>
<evidence type="ECO:0000259" key="5">
    <source>
        <dbReference type="SMART" id="SM00849"/>
    </source>
</evidence>
<dbReference type="PANTHER" id="PTHR46018:SF4">
    <property type="entry name" value="METALLO-HYDROLASE YHFI-RELATED"/>
    <property type="match status" value="1"/>
</dbReference>
<comment type="caution">
    <text evidence="6">The sequence shown here is derived from an EMBL/GenBank/DDBJ whole genome shotgun (WGS) entry which is preliminary data.</text>
</comment>
<evidence type="ECO:0000256" key="4">
    <source>
        <dbReference type="ARBA" id="ARBA00048505"/>
    </source>
</evidence>
<dbReference type="CDD" id="cd07716">
    <property type="entry name" value="RNaseZ_short-form-like_MBL-fold"/>
    <property type="match status" value="1"/>
</dbReference>
<dbReference type="Proteomes" id="UP001589747">
    <property type="component" value="Unassembled WGS sequence"/>
</dbReference>
<dbReference type="InterPro" id="IPR036866">
    <property type="entry name" value="RibonucZ/Hydroxyglut_hydro"/>
</dbReference>
<evidence type="ECO:0000313" key="6">
    <source>
        <dbReference type="EMBL" id="MFB9331039.1"/>
    </source>
</evidence>
<comment type="catalytic activity">
    <reaction evidence="4">
        <text>3',5'-cyclic UMP + H2O = UMP + H(+)</text>
        <dbReference type="Rhea" id="RHEA:70575"/>
        <dbReference type="ChEBI" id="CHEBI:15377"/>
        <dbReference type="ChEBI" id="CHEBI:15378"/>
        <dbReference type="ChEBI" id="CHEBI:57865"/>
        <dbReference type="ChEBI" id="CHEBI:184387"/>
    </reaction>
    <physiologicalReaction direction="left-to-right" evidence="4">
        <dbReference type="Rhea" id="RHEA:70576"/>
    </physiologicalReaction>
</comment>
<dbReference type="PANTHER" id="PTHR46018">
    <property type="entry name" value="ZINC PHOSPHODIESTERASE ELAC PROTEIN 1"/>
    <property type="match status" value="1"/>
</dbReference>
<keyword evidence="1" id="KW-0862">Zinc</keyword>
<evidence type="ECO:0000256" key="3">
    <source>
        <dbReference type="ARBA" id="ARBA00034301"/>
    </source>
</evidence>
<dbReference type="InterPro" id="IPR001279">
    <property type="entry name" value="Metallo-B-lactamas"/>
</dbReference>
<gene>
    <name evidence="6" type="ORF">ACFFSY_34330</name>
</gene>
<sequence>MNVTVLGPWGAFPKAGEATAGYLLETSGGRRYLVDCGSGVLSALQRLIPLHALDGAFISHRHYDHTADLGCLQYGCLIESDLALRARNLPIYFAGESESEIAYKSMKGSVVYPVGAGRKLKLDDLTVTFFKTYHGVYCLGMVFESGGRKLVYTADTTFDERLIPHCEGADVLIAETSFYADMEAAQYGHMNAAEVARLAREAGARKLVLTHLPHFGELSKLAEEAAAGFEGEIVMAECGLELRLD</sequence>
<reference evidence="6 7" key="1">
    <citation type="submission" date="2024-09" db="EMBL/GenBank/DDBJ databases">
        <authorList>
            <person name="Sun Q."/>
            <person name="Mori K."/>
        </authorList>
    </citation>
    <scope>NUCLEOTIDE SEQUENCE [LARGE SCALE GENOMIC DNA]</scope>
    <source>
        <strain evidence="6 7">TISTR 2452</strain>
    </source>
</reference>
<organism evidence="6 7">
    <name type="scientific">Paenibacillus aurantiacus</name>
    <dbReference type="NCBI Taxonomy" id="1936118"/>
    <lineage>
        <taxon>Bacteria</taxon>
        <taxon>Bacillati</taxon>
        <taxon>Bacillota</taxon>
        <taxon>Bacilli</taxon>
        <taxon>Bacillales</taxon>
        <taxon>Paenibacillaceae</taxon>
        <taxon>Paenibacillus</taxon>
    </lineage>
</organism>
<comment type="function">
    <text evidence="3">Counteracts the endogenous Pycsar antiviral defense system. Phosphodiesterase that enables metal-dependent hydrolysis of host cyclic nucleotide Pycsar defense signals such as cCMP and cUMP.</text>
</comment>
<accession>A0ABV5L0T4</accession>
<evidence type="ECO:0000313" key="7">
    <source>
        <dbReference type="Proteomes" id="UP001589747"/>
    </source>
</evidence>
<dbReference type="Pfam" id="PF12706">
    <property type="entry name" value="Lactamase_B_2"/>
    <property type="match status" value="1"/>
</dbReference>
<dbReference type="EMBL" id="JBHMDO010000055">
    <property type="protein sequence ID" value="MFB9331039.1"/>
    <property type="molecule type" value="Genomic_DNA"/>
</dbReference>
<name>A0ABV5L0T4_9BACL</name>
<protein>
    <submittedName>
        <fullName evidence="6">MBL fold metallo-hydrolase</fullName>
    </submittedName>
</protein>
<dbReference type="SMART" id="SM00849">
    <property type="entry name" value="Lactamase_B"/>
    <property type="match status" value="1"/>
</dbReference>